<protein>
    <submittedName>
        <fullName evidence="1">Uncharacterized protein</fullName>
    </submittedName>
</protein>
<dbReference type="Gene3D" id="3.30.450.150">
    <property type="entry name" value="Haem-degrading domain"/>
    <property type="match status" value="1"/>
</dbReference>
<sequence>MSYAASTQIPMFSGFNAQMPPSDAELATQALQEEALYRFPSFDADAAVMLGLSIRKRFRASSRHVKVRGMIISIQTIAGHTLFSCTVGNLGGVDGGGDVSLDSWSCLEVGSNMYGCIDVEVIVMGPKGMMAVVRKTGHSSYYVEKGMNAMGKTPKQLGIQGEYKINGGGELPVKNIITNRFN</sequence>
<dbReference type="InterPro" id="IPR038084">
    <property type="entry name" value="PduO/GlcC-like_sf"/>
</dbReference>
<dbReference type="AlphaFoldDB" id="A0AAD7XAN2"/>
<keyword evidence="2" id="KW-1185">Reference proteome</keyword>
<evidence type="ECO:0000313" key="2">
    <source>
        <dbReference type="Proteomes" id="UP001215151"/>
    </source>
</evidence>
<organism evidence="1 2">
    <name type="scientific">Trametes cubensis</name>
    <dbReference type="NCBI Taxonomy" id="1111947"/>
    <lineage>
        <taxon>Eukaryota</taxon>
        <taxon>Fungi</taxon>
        <taxon>Dikarya</taxon>
        <taxon>Basidiomycota</taxon>
        <taxon>Agaricomycotina</taxon>
        <taxon>Agaricomycetes</taxon>
        <taxon>Polyporales</taxon>
        <taxon>Polyporaceae</taxon>
        <taxon>Trametes</taxon>
    </lineage>
</organism>
<dbReference type="Proteomes" id="UP001215151">
    <property type="component" value="Unassembled WGS sequence"/>
</dbReference>
<comment type="caution">
    <text evidence="1">The sequence shown here is derived from an EMBL/GenBank/DDBJ whole genome shotgun (WGS) entry which is preliminary data.</text>
</comment>
<name>A0AAD7XAN2_9APHY</name>
<gene>
    <name evidence="1" type="ORF">ONZ51_g3995</name>
</gene>
<dbReference type="EMBL" id="JAPEVG010000074">
    <property type="protein sequence ID" value="KAJ8487705.1"/>
    <property type="molecule type" value="Genomic_DNA"/>
</dbReference>
<evidence type="ECO:0000313" key="1">
    <source>
        <dbReference type="EMBL" id="KAJ8487705.1"/>
    </source>
</evidence>
<accession>A0AAD7XAN2</accession>
<reference evidence="1" key="1">
    <citation type="submission" date="2022-11" db="EMBL/GenBank/DDBJ databases">
        <title>Genome Sequence of Cubamyces cubensis.</title>
        <authorList>
            <person name="Buettner E."/>
        </authorList>
    </citation>
    <scope>NUCLEOTIDE SEQUENCE</scope>
    <source>
        <strain evidence="1">MPL-01</strain>
    </source>
</reference>
<proteinExistence type="predicted"/>